<dbReference type="PANTHER" id="PTHR36819">
    <property type="entry name" value="REGULATOR OF PHOSPHOLIPASE D SRF1"/>
    <property type="match status" value="1"/>
</dbReference>
<proteinExistence type="predicted"/>
<reference evidence="3" key="1">
    <citation type="submission" date="2020-09" db="EMBL/GenBank/DDBJ databases">
        <title>Comparative genome analyses of four rice-infecting Rhizoctonia solani isolates reveal extensive enrichment of homogalacturonan modification genes.</title>
        <authorList>
            <person name="Lee D.-Y."/>
            <person name="Jeon J."/>
            <person name="Kim K.-T."/>
            <person name="Cheong K."/>
            <person name="Song H."/>
            <person name="Choi G."/>
            <person name="Ko J."/>
            <person name="Opiyo S.O."/>
            <person name="Zuo S."/>
            <person name="Madhav S."/>
            <person name="Lee Y.-H."/>
            <person name="Wang G.-L."/>
        </authorList>
    </citation>
    <scope>NUCLEOTIDE SEQUENCE</scope>
    <source>
        <strain evidence="3">AG1-IA WGL</strain>
    </source>
</reference>
<dbReference type="Proteomes" id="UP000602905">
    <property type="component" value="Unassembled WGS sequence"/>
</dbReference>
<feature type="non-terminal residue" evidence="3">
    <location>
        <position position="1"/>
    </location>
</feature>
<keyword evidence="2" id="KW-0812">Transmembrane</keyword>
<dbReference type="OrthoDB" id="1436450at2759"/>
<evidence type="ECO:0000313" key="4">
    <source>
        <dbReference type="Proteomes" id="UP000602905"/>
    </source>
</evidence>
<evidence type="ECO:0000256" key="1">
    <source>
        <dbReference type="SAM" id="MobiDB-lite"/>
    </source>
</evidence>
<dbReference type="AlphaFoldDB" id="A0A8H7HSW1"/>
<evidence type="ECO:0000256" key="2">
    <source>
        <dbReference type="SAM" id="Phobius"/>
    </source>
</evidence>
<keyword evidence="2" id="KW-1133">Transmembrane helix</keyword>
<organism evidence="3 4">
    <name type="scientific">Rhizoctonia solani</name>
    <dbReference type="NCBI Taxonomy" id="456999"/>
    <lineage>
        <taxon>Eukaryota</taxon>
        <taxon>Fungi</taxon>
        <taxon>Dikarya</taxon>
        <taxon>Basidiomycota</taxon>
        <taxon>Agaricomycotina</taxon>
        <taxon>Agaricomycetes</taxon>
        <taxon>Cantharellales</taxon>
        <taxon>Ceratobasidiaceae</taxon>
        <taxon>Rhizoctonia</taxon>
    </lineage>
</organism>
<feature type="compositionally biased region" description="Polar residues" evidence="1">
    <location>
        <begin position="1"/>
        <end position="30"/>
    </location>
</feature>
<protein>
    <submittedName>
        <fullName evidence="3">Uncharacterized protein</fullName>
    </submittedName>
</protein>
<dbReference type="PANTHER" id="PTHR36819:SF1">
    <property type="entry name" value="REGULATOR OF PHOSPHOLIPASE D SRF1"/>
    <property type="match status" value="1"/>
</dbReference>
<feature type="compositionally biased region" description="Polar residues" evidence="1">
    <location>
        <begin position="79"/>
        <end position="88"/>
    </location>
</feature>
<feature type="compositionally biased region" description="Low complexity" evidence="1">
    <location>
        <begin position="89"/>
        <end position="102"/>
    </location>
</feature>
<comment type="caution">
    <text evidence="3">The sequence shown here is derived from an EMBL/GenBank/DDBJ whole genome shotgun (WGS) entry which is preliminary data.</text>
</comment>
<dbReference type="EMBL" id="JACYCD010000054">
    <property type="protein sequence ID" value="KAF8704576.1"/>
    <property type="molecule type" value="Genomic_DNA"/>
</dbReference>
<feature type="transmembrane region" description="Helical" evidence="2">
    <location>
        <begin position="262"/>
        <end position="283"/>
    </location>
</feature>
<evidence type="ECO:0000313" key="3">
    <source>
        <dbReference type="EMBL" id="KAF8704576.1"/>
    </source>
</evidence>
<feature type="region of interest" description="Disordered" evidence="1">
    <location>
        <begin position="1"/>
        <end position="107"/>
    </location>
</feature>
<dbReference type="GO" id="GO:0000324">
    <property type="term" value="C:fungal-type vacuole"/>
    <property type="evidence" value="ECO:0007669"/>
    <property type="project" value="TreeGrafter"/>
</dbReference>
<feature type="transmembrane region" description="Helical" evidence="2">
    <location>
        <begin position="304"/>
        <end position="322"/>
    </location>
</feature>
<sequence>MERSLTPSTRARSPSAHSHTSGRSQSQASTVAPKKRVVITTPPWARDDPPEPVEEAKPDLSVNTQPKTHIDDHTALLSPRQSGSLRSFNPSSGSNPSPGSNPAALAERSPISGISEQAQGSWWSYVPYPLRKASQGSVFNYAKRKGSAGEVSDDHAQSEAGPSTIRANTNGLKVELPQGPFTLQQTQTPGWETPWAPHPPAAYRGTTGKERAGTGDMGYVGGKELGAAASRRTEDDDVRSRRGGKYSRIKRRLRTYVLQNNYVPLFIRLLNIAFTTTTLAVGISTRNLELKNNILGSIGSSPTLVIIFAPPTLVHVMAAIYVRLQTSPFLHPIYPLFSSFGFNHPIAHACIRLAIISRLLLDPIWLDCARRLGYPSNPNSTWAHLEYFGRPLGIWSTSAKLIHTLSEVFFICMWSASLSLCFDNYFTTPLLCTPISATKWWNELPPSENPFSGKEETDPSLVEQLCDRQLALICLVFFGLSLYCWNLVISLFRIFEKVKHRAVGGTLIV</sequence>
<dbReference type="InterPro" id="IPR037737">
    <property type="entry name" value="Srf1"/>
</dbReference>
<gene>
    <name evidence="3" type="ORF">RHS03_05790</name>
</gene>
<name>A0A8H7HSW1_9AGAM</name>
<feature type="compositionally biased region" description="Basic and acidic residues" evidence="1">
    <location>
        <begin position="45"/>
        <end position="58"/>
    </location>
</feature>
<feature type="transmembrane region" description="Helical" evidence="2">
    <location>
        <begin position="470"/>
        <end position="492"/>
    </location>
</feature>
<dbReference type="GO" id="GO:0071944">
    <property type="term" value="C:cell periphery"/>
    <property type="evidence" value="ECO:0007669"/>
    <property type="project" value="TreeGrafter"/>
</dbReference>
<keyword evidence="2" id="KW-0472">Membrane</keyword>
<accession>A0A8H7HSW1</accession>